<proteinExistence type="predicted"/>
<evidence type="ECO:0000313" key="2">
    <source>
        <dbReference type="EMBL" id="GAP50301.1"/>
    </source>
</evidence>
<reference evidence="2" key="1">
    <citation type="journal article" date="2015" name="Genome Announc.">
        <title>Draft Genome Sequence of Thiostrepton-Producing Streptomyces azureus ATCC 14921.</title>
        <authorList>
            <person name="Sakihara K."/>
            <person name="Maeda J."/>
            <person name="Tashiro K."/>
            <person name="Fujino Y."/>
            <person name="Kuhara S."/>
            <person name="Ohshima T."/>
            <person name="Ogata S."/>
            <person name="Doi K."/>
        </authorList>
    </citation>
    <scope>NUCLEOTIDE SEQUENCE [LARGE SCALE GENOMIC DNA]</scope>
    <source>
        <strain evidence="2">ATCC14921</strain>
    </source>
</reference>
<feature type="region of interest" description="Disordered" evidence="1">
    <location>
        <begin position="38"/>
        <end position="58"/>
    </location>
</feature>
<dbReference type="EMBL" id="DF968330">
    <property type="protein sequence ID" value="GAP50301.1"/>
    <property type="molecule type" value="Genomic_DNA"/>
</dbReference>
<dbReference type="PATRIC" id="fig|146537.3.peg.5426"/>
<dbReference type="AlphaFoldDB" id="A0A0K8PR18"/>
<accession>A0A0K8PR18</accession>
<evidence type="ECO:0000313" key="3">
    <source>
        <dbReference type="Proteomes" id="UP000053859"/>
    </source>
</evidence>
<dbReference type="Proteomes" id="UP000053859">
    <property type="component" value="Unassembled WGS sequence"/>
</dbReference>
<sequence length="89" mass="8813">MTRDKAVVEAGMRSRPLSRAADLLVALVVLQGGTSALAAEPGGGGGGGDGRSEAIDPITPFTQGASALAGMAQPFYNAFSQAVSPAPRA</sequence>
<name>A0A0K8PR18_STRAJ</name>
<keyword evidence="3" id="KW-1185">Reference proteome</keyword>
<evidence type="ECO:0000256" key="1">
    <source>
        <dbReference type="SAM" id="MobiDB-lite"/>
    </source>
</evidence>
<gene>
    <name evidence="2" type="ORF">SAZU_5157</name>
</gene>
<organism evidence="2 3">
    <name type="scientific">Streptomyces azureus</name>
    <dbReference type="NCBI Taxonomy" id="146537"/>
    <lineage>
        <taxon>Bacteria</taxon>
        <taxon>Bacillati</taxon>
        <taxon>Actinomycetota</taxon>
        <taxon>Actinomycetes</taxon>
        <taxon>Kitasatosporales</taxon>
        <taxon>Streptomycetaceae</taxon>
        <taxon>Streptomyces</taxon>
    </lineage>
</organism>
<protein>
    <submittedName>
        <fullName evidence="2">Putative Holliday junction resolvase</fullName>
    </submittedName>
</protein>